<evidence type="ECO:0000256" key="1">
    <source>
        <dbReference type="ARBA" id="ARBA00009943"/>
    </source>
</evidence>
<dbReference type="Proteomes" id="UP000010296">
    <property type="component" value="Unassembled WGS sequence"/>
</dbReference>
<organism evidence="14 15">
    <name type="scientific">Enterococcus italicus (strain DSM 15952 / CCUG 50447 / LMG 22039 / TP 1.5)</name>
    <dbReference type="NCBI Taxonomy" id="888064"/>
    <lineage>
        <taxon>Bacteria</taxon>
        <taxon>Bacillati</taxon>
        <taxon>Bacillota</taxon>
        <taxon>Bacilli</taxon>
        <taxon>Lactobacillales</taxon>
        <taxon>Enterococcaceae</taxon>
        <taxon>Enterococcus</taxon>
    </lineage>
</organism>
<dbReference type="SUPFAM" id="SSF55729">
    <property type="entry name" value="Acyl-CoA N-acyltransferases (Nat)"/>
    <property type="match status" value="2"/>
</dbReference>
<dbReference type="PROSITE" id="PS51191">
    <property type="entry name" value="FEMABX"/>
    <property type="match status" value="1"/>
</dbReference>
<dbReference type="Gene3D" id="3.40.630.30">
    <property type="match status" value="2"/>
</dbReference>
<dbReference type="GO" id="GO:0008360">
    <property type="term" value="P:regulation of cell shape"/>
    <property type="evidence" value="ECO:0007669"/>
    <property type="project" value="UniProtKB-KW"/>
</dbReference>
<dbReference type="SUPFAM" id="SSF46589">
    <property type="entry name" value="tRNA-binding arm"/>
    <property type="match status" value="1"/>
</dbReference>
<keyword evidence="6" id="KW-0133">Cell shape</keyword>
<evidence type="ECO:0000256" key="11">
    <source>
        <dbReference type="ARBA" id="ARBA00032233"/>
    </source>
</evidence>
<dbReference type="InterPro" id="IPR003447">
    <property type="entry name" value="FEMABX"/>
</dbReference>
<keyword evidence="15" id="KW-1185">Reference proteome</keyword>
<evidence type="ECO:0000256" key="8">
    <source>
        <dbReference type="ARBA" id="ARBA00023315"/>
    </source>
</evidence>
<dbReference type="EMBL" id="AEPV01000066">
    <property type="protein sequence ID" value="EFU73488.1"/>
    <property type="molecule type" value="Genomic_DNA"/>
</dbReference>
<dbReference type="eggNOG" id="COG2348">
    <property type="taxonomic scope" value="Bacteria"/>
</dbReference>
<dbReference type="InterPro" id="IPR016181">
    <property type="entry name" value="Acyl_CoA_acyltransferase"/>
</dbReference>
<dbReference type="Pfam" id="PF02388">
    <property type="entry name" value="FemAB"/>
    <property type="match status" value="1"/>
</dbReference>
<comment type="catalytic activity">
    <reaction evidence="12">
        <text>beta-D-GlcNAc-(1-&gt;4)-Mur2Ac(oyl-L-Ala-D-isoglutaminyl-L-Lys-(N(6)-Gly)-D-Ala-D-Ala)-di-trans,octa-cis-undecaprenyl diphosphate + 2 glycyl-tRNA(Gly) = MurNAc-L-Ala-D-isoglutaminyl-L-Lys-(N(6)-tri-Gly)-D-Ala-D-Ala-diphospho-di-trans,octa-cis-undecaprenyl-GlcNAc + 2 tRNA(Gly) + 2 H(+)</text>
        <dbReference type="Rhea" id="RHEA:30439"/>
        <dbReference type="Rhea" id="RHEA-COMP:9664"/>
        <dbReference type="Rhea" id="RHEA-COMP:9683"/>
        <dbReference type="ChEBI" id="CHEBI:15378"/>
        <dbReference type="ChEBI" id="CHEBI:62234"/>
        <dbReference type="ChEBI" id="CHEBI:62235"/>
        <dbReference type="ChEBI" id="CHEBI:78442"/>
        <dbReference type="ChEBI" id="CHEBI:78522"/>
        <dbReference type="EC" id="2.3.2.17"/>
    </reaction>
</comment>
<comment type="caution">
    <text evidence="14">The sequence shown here is derived from an EMBL/GenBank/DDBJ whole genome shotgun (WGS) entry which is preliminary data.</text>
</comment>
<dbReference type="InterPro" id="IPR050644">
    <property type="entry name" value="PG_Glycine_Bridge_Synth"/>
</dbReference>
<evidence type="ECO:0000256" key="12">
    <source>
        <dbReference type="ARBA" id="ARBA00047483"/>
    </source>
</evidence>
<dbReference type="PATRIC" id="fig|888064.11.peg.48"/>
<evidence type="ECO:0000256" key="7">
    <source>
        <dbReference type="ARBA" id="ARBA00022984"/>
    </source>
</evidence>
<gene>
    <name evidence="14" type="primary">fibB2</name>
    <name evidence="14" type="ORF">HMPREF9088_1604</name>
</gene>
<dbReference type="GO" id="GO:0009252">
    <property type="term" value="P:peptidoglycan biosynthetic process"/>
    <property type="evidence" value="ECO:0007669"/>
    <property type="project" value="UniProtKB-KW"/>
</dbReference>
<evidence type="ECO:0000313" key="15">
    <source>
        <dbReference type="Proteomes" id="UP000010296"/>
    </source>
</evidence>
<evidence type="ECO:0000256" key="4">
    <source>
        <dbReference type="ARBA" id="ARBA00022490"/>
    </source>
</evidence>
<keyword evidence="9" id="KW-0961">Cell wall biogenesis/degradation</keyword>
<keyword evidence="13" id="KW-0175">Coiled coil</keyword>
<comment type="similarity">
    <text evidence="1">Belongs to the FemABX family.</text>
</comment>
<keyword evidence="4" id="KW-0963">Cytoplasm</keyword>
<evidence type="ECO:0000256" key="9">
    <source>
        <dbReference type="ARBA" id="ARBA00023316"/>
    </source>
</evidence>
<evidence type="ECO:0000256" key="3">
    <source>
        <dbReference type="ARBA" id="ARBA00016236"/>
    </source>
</evidence>
<dbReference type="STRING" id="888064.HMPREF9088_1604"/>
<dbReference type="Gene3D" id="1.20.58.90">
    <property type="match status" value="1"/>
</dbReference>
<evidence type="ECO:0000256" key="10">
    <source>
        <dbReference type="ARBA" id="ARBA00030706"/>
    </source>
</evidence>
<dbReference type="InterPro" id="IPR010978">
    <property type="entry name" value="tRNA-bd_arm"/>
</dbReference>
<keyword evidence="8" id="KW-0012">Acyltransferase</keyword>
<dbReference type="PANTHER" id="PTHR36174:SF2">
    <property type="entry name" value="AMINOACYLTRANSFERASE FEMA"/>
    <property type="match status" value="1"/>
</dbReference>
<dbReference type="AlphaFoldDB" id="E6LGW4"/>
<evidence type="ECO:0000313" key="14">
    <source>
        <dbReference type="EMBL" id="EFU73488.1"/>
    </source>
</evidence>
<proteinExistence type="inferred from homology"/>
<dbReference type="EC" id="2.3.2.17" evidence="2"/>
<dbReference type="PANTHER" id="PTHR36174">
    <property type="entry name" value="LIPID II:GLYCINE GLYCYLTRANSFERASE"/>
    <property type="match status" value="1"/>
</dbReference>
<dbReference type="RefSeq" id="WP_007208617.1">
    <property type="nucleotide sequence ID" value="NZ_GL622241.1"/>
</dbReference>
<sequence length="408" mass="47213">MEFVHLTEQEFMAFEQAHPLGMFMQTSYQHDLVEKRHWKSEYVGVKEKQQIIAAALLNSTSIFLGKVFEVAGGPVMDFSNEQLVVFFLAELKKYAKKNKGLLLKIVPNLHSEKFDDEGKIIEKLGQEADKNLKAAGAVYDKHQPIVSYEFIKDLANLDEKSLIASYKKDGKYYLNKTKDFGIQYRELTYEELPLFKQYTQSTADRIGFKDKDLAYYQEAFETYGDKVKFIVAELNLVNYQASQSEVMGAIQLDIDKLEADLQEKPNHKKKRNQLKELQDQLKQHQKRINEASELVQKHGETIILSGAMFIIQPQEVTYLFSFTNEEFKKYYGPYGIQHLMMSYAVAHQIPRYNFYGVQGVFDGSDGVLRFKQSFTGHTYKYLGIYTIITNPFKYRLASSIKKILGRAD</sequence>
<feature type="coiled-coil region" evidence="13">
    <location>
        <begin position="267"/>
        <end position="301"/>
    </location>
</feature>
<dbReference type="GO" id="GO:0000166">
    <property type="term" value="F:nucleotide binding"/>
    <property type="evidence" value="ECO:0007669"/>
    <property type="project" value="InterPro"/>
</dbReference>
<dbReference type="HOGENOM" id="CLU_048411_1_0_9"/>
<evidence type="ECO:0000256" key="6">
    <source>
        <dbReference type="ARBA" id="ARBA00022960"/>
    </source>
</evidence>
<dbReference type="OrthoDB" id="2303924at2"/>
<protein>
    <recommendedName>
        <fullName evidence="3">Aminoacyltransferase FemA</fullName>
        <ecNumber evidence="2">2.3.2.17</ecNumber>
    </recommendedName>
    <alternativeName>
        <fullName evidence="11">Factor essential for expression of methicillin resistance A</fullName>
    </alternativeName>
    <alternativeName>
        <fullName evidence="10">N-acetylmuramoyl-L-alanyl-D-glutamyl-L-lysyl-(N6-glycyl)-D-alanyl-D-alanine-diphosphoundecaprenyl-N-acetylglucosamine:glycine glycyltransferase</fullName>
    </alternativeName>
</protein>
<dbReference type="GO" id="GO:0016755">
    <property type="term" value="F:aminoacyltransferase activity"/>
    <property type="evidence" value="ECO:0007669"/>
    <property type="project" value="InterPro"/>
</dbReference>
<accession>E6LGW4</accession>
<dbReference type="GO" id="GO:0071555">
    <property type="term" value="P:cell wall organization"/>
    <property type="evidence" value="ECO:0007669"/>
    <property type="project" value="UniProtKB-KW"/>
</dbReference>
<name>E6LGW4_ENTI1</name>
<reference evidence="14 15" key="1">
    <citation type="submission" date="2010-12" db="EMBL/GenBank/DDBJ databases">
        <authorList>
            <person name="Muzny D."/>
            <person name="Qin X."/>
            <person name="Deng J."/>
            <person name="Jiang H."/>
            <person name="Liu Y."/>
            <person name="Qu J."/>
            <person name="Song X.-Z."/>
            <person name="Zhang L."/>
            <person name="Thornton R."/>
            <person name="Coyle M."/>
            <person name="Francisco L."/>
            <person name="Jackson L."/>
            <person name="Javaid M."/>
            <person name="Korchina V."/>
            <person name="Kovar C."/>
            <person name="Mata R."/>
            <person name="Mathew T."/>
            <person name="Ngo R."/>
            <person name="Nguyen L."/>
            <person name="Nguyen N."/>
            <person name="Okwuonu G."/>
            <person name="Ongeri F."/>
            <person name="Pham C."/>
            <person name="Simmons D."/>
            <person name="Wilczek-Boney K."/>
            <person name="Hale W."/>
            <person name="Jakkamsetti A."/>
            <person name="Pham P."/>
            <person name="Ruth R."/>
            <person name="San Lucas F."/>
            <person name="Warren J."/>
            <person name="Zhang J."/>
            <person name="Zhao Z."/>
            <person name="Zhou C."/>
            <person name="Zhu D."/>
            <person name="Lee S."/>
            <person name="Bess C."/>
            <person name="Blankenburg K."/>
            <person name="Forbes L."/>
            <person name="Fu Q."/>
            <person name="Gubbala S."/>
            <person name="Hirani K."/>
            <person name="Jayaseelan J.C."/>
            <person name="Lara F."/>
            <person name="Munidasa M."/>
            <person name="Palculict T."/>
            <person name="Patil S."/>
            <person name="Pu L.-L."/>
            <person name="Saada N."/>
            <person name="Tang L."/>
            <person name="Weissenberger G."/>
            <person name="Zhu Y."/>
            <person name="Hemphill L."/>
            <person name="Shang Y."/>
            <person name="Youmans B."/>
            <person name="Ayvaz T."/>
            <person name="Ross M."/>
            <person name="Santibanez J."/>
            <person name="Aqrawi P."/>
            <person name="Gross S."/>
            <person name="Joshi V."/>
            <person name="Fowler G."/>
            <person name="Nazareth L."/>
            <person name="Reid J."/>
            <person name="Worley K."/>
            <person name="Petrosino J."/>
            <person name="Highlander S."/>
            <person name="Gibbs R."/>
        </authorList>
    </citation>
    <scope>NUCLEOTIDE SEQUENCE [LARGE SCALE GENOMIC DNA]</scope>
    <source>
        <strain evidence="15">DSM 15952 / CCUG 50447 / LMG 22039 / TP 1.5</strain>
    </source>
</reference>
<evidence type="ECO:0000256" key="2">
    <source>
        <dbReference type="ARBA" id="ARBA00012466"/>
    </source>
</evidence>
<evidence type="ECO:0000256" key="5">
    <source>
        <dbReference type="ARBA" id="ARBA00022679"/>
    </source>
</evidence>
<evidence type="ECO:0000256" key="13">
    <source>
        <dbReference type="SAM" id="Coils"/>
    </source>
</evidence>
<keyword evidence="7" id="KW-0573">Peptidoglycan synthesis</keyword>
<keyword evidence="5" id="KW-0808">Transferase</keyword>